<dbReference type="EMBL" id="JACHJK010000002">
    <property type="protein sequence ID" value="MBB5925808.1"/>
    <property type="molecule type" value="Genomic_DNA"/>
</dbReference>
<protein>
    <submittedName>
        <fullName evidence="2">Uncharacterized protein</fullName>
    </submittedName>
</protein>
<evidence type="ECO:0000313" key="2">
    <source>
        <dbReference type="EMBL" id="MBB5925808.1"/>
    </source>
</evidence>
<reference evidence="2 3" key="1">
    <citation type="submission" date="2020-08" db="EMBL/GenBank/DDBJ databases">
        <title>Genomic Encyclopedia of Type Strains, Phase III (KMG-III): the genomes of soil and plant-associated and newly described type strains.</title>
        <authorList>
            <person name="Whitman W."/>
        </authorList>
    </citation>
    <scope>NUCLEOTIDE SEQUENCE [LARGE SCALE GENOMIC DNA]</scope>
    <source>
        <strain evidence="2 3">CECT 3313</strain>
    </source>
</reference>
<feature type="region of interest" description="Disordered" evidence="1">
    <location>
        <begin position="1"/>
        <end position="54"/>
    </location>
</feature>
<sequence>MSITDNSGSGPLPGEAVPVFDGNQVSGPLNYAGNEPGLTQIRNTVDGPRSGQCR</sequence>
<evidence type="ECO:0000256" key="1">
    <source>
        <dbReference type="SAM" id="MobiDB-lite"/>
    </source>
</evidence>
<dbReference type="Proteomes" id="UP000585836">
    <property type="component" value="Unassembled WGS sequence"/>
</dbReference>
<evidence type="ECO:0000313" key="3">
    <source>
        <dbReference type="Proteomes" id="UP000585836"/>
    </source>
</evidence>
<organism evidence="2 3">
    <name type="scientific">Streptomyces echinatus</name>
    <dbReference type="NCBI Taxonomy" id="67293"/>
    <lineage>
        <taxon>Bacteria</taxon>
        <taxon>Bacillati</taxon>
        <taxon>Actinomycetota</taxon>
        <taxon>Actinomycetes</taxon>
        <taxon>Kitasatosporales</taxon>
        <taxon>Streptomycetaceae</taxon>
        <taxon>Streptomyces</taxon>
    </lineage>
</organism>
<keyword evidence="3" id="KW-1185">Reference proteome</keyword>
<proteinExistence type="predicted"/>
<comment type="caution">
    <text evidence="2">The sequence shown here is derived from an EMBL/GenBank/DDBJ whole genome shotgun (WGS) entry which is preliminary data.</text>
</comment>
<gene>
    <name evidence="2" type="ORF">FHS34_001262</name>
</gene>
<dbReference type="RefSeq" id="WP_184961979.1">
    <property type="nucleotide sequence ID" value="NZ_BAAAWF010000084.1"/>
</dbReference>
<accession>A0A7W9PPZ2</accession>
<dbReference type="AlphaFoldDB" id="A0A7W9PPZ2"/>
<name>A0A7W9PPZ2_9ACTN</name>